<dbReference type="RefSeq" id="XP_022300911.1">
    <property type="nucleotide sequence ID" value="XM_022445203.1"/>
</dbReference>
<evidence type="ECO:0000313" key="7">
    <source>
        <dbReference type="Proteomes" id="UP000694844"/>
    </source>
</evidence>
<feature type="coiled-coil region" evidence="4">
    <location>
        <begin position="27"/>
        <end position="78"/>
    </location>
</feature>
<dbReference type="InterPro" id="IPR050822">
    <property type="entry name" value="Cerebellin_Synaptic_Org"/>
</dbReference>
<dbReference type="GO" id="GO:0005576">
    <property type="term" value="C:extracellular region"/>
    <property type="evidence" value="ECO:0007669"/>
    <property type="project" value="UniProtKB-SubCell"/>
</dbReference>
<dbReference type="OrthoDB" id="6080680at2759"/>
<dbReference type="InterPro" id="IPR001073">
    <property type="entry name" value="C1q_dom"/>
</dbReference>
<evidence type="ECO:0000256" key="2">
    <source>
        <dbReference type="ARBA" id="ARBA00022525"/>
    </source>
</evidence>
<dbReference type="AlphaFoldDB" id="A0A8B8BD41"/>
<proteinExistence type="predicted"/>
<evidence type="ECO:0000256" key="3">
    <source>
        <dbReference type="ARBA" id="ARBA00022729"/>
    </source>
</evidence>
<keyword evidence="4" id="KW-0175">Coiled coil</keyword>
<sequence>MAPCHCCILLVCLLSPLKAEADDREWKEEMEKQMKQVLSIVEEQAQLIKRQNLEITTLKKQTQEIGTLRKRIDVLETMNTMREETELKLASSIRETETNISHIAEKLNTKEGQQKRLLINSINEGTAVAFYAYISKDFTQIGKDHEFVFDTVVTNSGNAYNNYSGTFTAPSSGLYAFSYSIVVAGHHISGDHDSNLGEISVQLVRNASPCGSIHADTEAPGDDEMGTGFAILFLDAGDIVRVVSLYASQGTLLSNGYAYWTFSGFKISG</sequence>
<dbReference type="InterPro" id="IPR008983">
    <property type="entry name" value="Tumour_necrosis_fac-like_dom"/>
</dbReference>
<name>A0A8B8BD41_CRAVI</name>
<dbReference type="KEGG" id="cvn:111109115"/>
<keyword evidence="7" id="KW-1185">Reference proteome</keyword>
<reference evidence="8" key="1">
    <citation type="submission" date="2025-08" db="UniProtKB">
        <authorList>
            <consortium name="RefSeq"/>
        </authorList>
    </citation>
    <scope>IDENTIFICATION</scope>
    <source>
        <tissue evidence="8">Whole sample</tissue>
    </source>
</reference>
<dbReference type="SMART" id="SM00110">
    <property type="entry name" value="C1Q"/>
    <property type="match status" value="1"/>
</dbReference>
<dbReference type="PANTHER" id="PTHR22923:SF116">
    <property type="entry name" value="C1Q DOMAIN-CONTAINING PROTEIN"/>
    <property type="match status" value="1"/>
</dbReference>
<dbReference type="PANTHER" id="PTHR22923">
    <property type="entry name" value="CEREBELLIN-RELATED"/>
    <property type="match status" value="1"/>
</dbReference>
<dbReference type="PROSITE" id="PS50871">
    <property type="entry name" value="C1Q"/>
    <property type="match status" value="1"/>
</dbReference>
<evidence type="ECO:0000256" key="5">
    <source>
        <dbReference type="SAM" id="SignalP"/>
    </source>
</evidence>
<organism evidence="7 8">
    <name type="scientific">Crassostrea virginica</name>
    <name type="common">Eastern oyster</name>
    <dbReference type="NCBI Taxonomy" id="6565"/>
    <lineage>
        <taxon>Eukaryota</taxon>
        <taxon>Metazoa</taxon>
        <taxon>Spiralia</taxon>
        <taxon>Lophotrochozoa</taxon>
        <taxon>Mollusca</taxon>
        <taxon>Bivalvia</taxon>
        <taxon>Autobranchia</taxon>
        <taxon>Pteriomorphia</taxon>
        <taxon>Ostreida</taxon>
        <taxon>Ostreoidea</taxon>
        <taxon>Ostreidae</taxon>
        <taxon>Crassostrea</taxon>
    </lineage>
</organism>
<dbReference type="Pfam" id="PF00386">
    <property type="entry name" value="C1q"/>
    <property type="match status" value="1"/>
</dbReference>
<feature type="signal peptide" evidence="5">
    <location>
        <begin position="1"/>
        <end position="21"/>
    </location>
</feature>
<evidence type="ECO:0000313" key="8">
    <source>
        <dbReference type="RefSeq" id="XP_022300911.1"/>
    </source>
</evidence>
<accession>A0A8B8BD41</accession>
<evidence type="ECO:0000259" key="6">
    <source>
        <dbReference type="PROSITE" id="PS50871"/>
    </source>
</evidence>
<dbReference type="Proteomes" id="UP000694844">
    <property type="component" value="Chromosome 8"/>
</dbReference>
<feature type="chain" id="PRO_5034129896" evidence="5">
    <location>
        <begin position="22"/>
        <end position="269"/>
    </location>
</feature>
<protein>
    <submittedName>
        <fullName evidence="8">Heavy metal-binding protein HIP-like</fullName>
    </submittedName>
</protein>
<dbReference type="SUPFAM" id="SSF49842">
    <property type="entry name" value="TNF-like"/>
    <property type="match status" value="1"/>
</dbReference>
<feature type="domain" description="C1q" evidence="6">
    <location>
        <begin position="123"/>
        <end position="269"/>
    </location>
</feature>
<keyword evidence="3 5" id="KW-0732">Signal</keyword>
<keyword evidence="2" id="KW-0964">Secreted</keyword>
<dbReference type="GeneID" id="111109115"/>
<evidence type="ECO:0000256" key="4">
    <source>
        <dbReference type="SAM" id="Coils"/>
    </source>
</evidence>
<evidence type="ECO:0000256" key="1">
    <source>
        <dbReference type="ARBA" id="ARBA00004613"/>
    </source>
</evidence>
<gene>
    <name evidence="8" type="primary">LOC111109115</name>
</gene>
<dbReference type="Gene3D" id="2.60.120.40">
    <property type="match status" value="1"/>
</dbReference>
<comment type="subcellular location">
    <subcellularLocation>
        <location evidence="1">Secreted</location>
    </subcellularLocation>
</comment>